<organism evidence="1 2">
    <name type="scientific">Pseudocercospora musae</name>
    <dbReference type="NCBI Taxonomy" id="113226"/>
    <lineage>
        <taxon>Eukaryota</taxon>
        <taxon>Fungi</taxon>
        <taxon>Dikarya</taxon>
        <taxon>Ascomycota</taxon>
        <taxon>Pezizomycotina</taxon>
        <taxon>Dothideomycetes</taxon>
        <taxon>Dothideomycetidae</taxon>
        <taxon>Mycosphaerellales</taxon>
        <taxon>Mycosphaerellaceae</taxon>
        <taxon>Pseudocercospora</taxon>
    </lineage>
</organism>
<dbReference type="EMBL" id="LFZO01000662">
    <property type="protein sequence ID" value="KXT01202.1"/>
    <property type="molecule type" value="Genomic_DNA"/>
</dbReference>
<evidence type="ECO:0000313" key="1">
    <source>
        <dbReference type="EMBL" id="KXT01202.1"/>
    </source>
</evidence>
<dbReference type="Proteomes" id="UP000073492">
    <property type="component" value="Unassembled WGS sequence"/>
</dbReference>
<dbReference type="AlphaFoldDB" id="A0A139HFN4"/>
<gene>
    <name evidence="1" type="ORF">AC579_1916</name>
</gene>
<name>A0A139HFN4_9PEZI</name>
<keyword evidence="2" id="KW-1185">Reference proteome</keyword>
<dbReference type="STRING" id="113226.A0A139HFN4"/>
<comment type="caution">
    <text evidence="1">The sequence shown here is derived from an EMBL/GenBank/DDBJ whole genome shotgun (WGS) entry which is preliminary data.</text>
</comment>
<accession>A0A139HFN4</accession>
<evidence type="ECO:0000313" key="2">
    <source>
        <dbReference type="Proteomes" id="UP000073492"/>
    </source>
</evidence>
<dbReference type="OrthoDB" id="5423336at2759"/>
<reference evidence="1 2" key="1">
    <citation type="submission" date="2015-07" db="EMBL/GenBank/DDBJ databases">
        <title>Comparative genomics of the Sigatoka disease complex on banana suggests a link between parallel evolutionary changes in Pseudocercospora fijiensis and Pseudocercospora eumusae and increased virulence on the banana host.</title>
        <authorList>
            <person name="Chang T.-C."/>
            <person name="Salvucci A."/>
            <person name="Crous P.W."/>
            <person name="Stergiopoulos I."/>
        </authorList>
    </citation>
    <scope>NUCLEOTIDE SEQUENCE [LARGE SCALE GENOMIC DNA]</scope>
    <source>
        <strain evidence="1 2">CBS 116634</strain>
    </source>
</reference>
<sequence length="245" mass="26899">MLVIKRGEKQLSDVRHRRLKCPGLEVCGLELGFEACSDDGRVRFGVLLDKIAGLLELQSEVSLEFSPEKSAEVVEAMLEVVPVFDLQRYVEAVGEFVLMAYSVESEFLMAGPMGLEIQTCYVLITVGFAVVRGTNDEYLKITGYTNSYFADDRVTRKSTSGYVFTTCEGAILWKSGRRPVVTLSSIYAEYVGMTTASKGAIHIPHLLRNFRYPTGTQPVPPTVRVGNCGSAGHAGCAHLSGWQDN</sequence>
<dbReference type="CDD" id="cd09272">
    <property type="entry name" value="RNase_HI_RT_Ty1"/>
    <property type="match status" value="1"/>
</dbReference>
<protein>
    <submittedName>
        <fullName evidence="1">Uncharacterized protein</fullName>
    </submittedName>
</protein>
<proteinExistence type="predicted"/>